<protein>
    <submittedName>
        <fullName evidence="1">Uncharacterized protein</fullName>
    </submittedName>
</protein>
<gene>
    <name evidence="1" type="ORF">CYMTET_14425</name>
</gene>
<comment type="caution">
    <text evidence="1">The sequence shown here is derived from an EMBL/GenBank/DDBJ whole genome shotgun (WGS) entry which is preliminary data.</text>
</comment>
<organism evidence="1 2">
    <name type="scientific">Cymbomonas tetramitiformis</name>
    <dbReference type="NCBI Taxonomy" id="36881"/>
    <lineage>
        <taxon>Eukaryota</taxon>
        <taxon>Viridiplantae</taxon>
        <taxon>Chlorophyta</taxon>
        <taxon>Pyramimonadophyceae</taxon>
        <taxon>Pyramimonadales</taxon>
        <taxon>Pyramimonadaceae</taxon>
        <taxon>Cymbomonas</taxon>
    </lineage>
</organism>
<name>A0AAE0LA14_9CHLO</name>
<evidence type="ECO:0000313" key="1">
    <source>
        <dbReference type="EMBL" id="KAK3277578.1"/>
    </source>
</evidence>
<sequence>MAEGAREVKCILNVVTDMVTVNLPAPMYRGSQGAIQLAADSVNLGEIGAIEPQNASDFTEDTFTTPFAGPSLTMLKERLGVMQLTEMPREGIQVGAADA</sequence>
<evidence type="ECO:0000313" key="2">
    <source>
        <dbReference type="Proteomes" id="UP001190700"/>
    </source>
</evidence>
<dbReference type="EMBL" id="LGRX02006036">
    <property type="protein sequence ID" value="KAK3277578.1"/>
    <property type="molecule type" value="Genomic_DNA"/>
</dbReference>
<dbReference type="AlphaFoldDB" id="A0AAE0LA14"/>
<accession>A0AAE0LA14</accession>
<dbReference type="Proteomes" id="UP001190700">
    <property type="component" value="Unassembled WGS sequence"/>
</dbReference>
<proteinExistence type="predicted"/>
<reference evidence="1 2" key="1">
    <citation type="journal article" date="2015" name="Genome Biol. Evol.">
        <title>Comparative Genomics of a Bacterivorous Green Alga Reveals Evolutionary Causalities and Consequences of Phago-Mixotrophic Mode of Nutrition.</title>
        <authorList>
            <person name="Burns J.A."/>
            <person name="Paasch A."/>
            <person name="Narechania A."/>
            <person name="Kim E."/>
        </authorList>
    </citation>
    <scope>NUCLEOTIDE SEQUENCE [LARGE SCALE GENOMIC DNA]</scope>
    <source>
        <strain evidence="1 2">PLY_AMNH</strain>
    </source>
</reference>
<keyword evidence="2" id="KW-1185">Reference proteome</keyword>